<reference evidence="2" key="1">
    <citation type="submission" date="2022-04" db="EMBL/GenBank/DDBJ databases">
        <title>Complete genome sequences of Ezakiella coagulans and Fenollaria massiliensis.</title>
        <authorList>
            <person name="France M.T."/>
            <person name="Clifford J."/>
            <person name="Narina S."/>
            <person name="Rutt L."/>
            <person name="Ravel J."/>
        </authorList>
    </citation>
    <scope>NUCLEOTIDE SEQUENCE</scope>
    <source>
        <strain evidence="2">C0061C2</strain>
    </source>
</reference>
<evidence type="ECO:0000259" key="1">
    <source>
        <dbReference type="Pfam" id="PF04071"/>
    </source>
</evidence>
<feature type="domain" description="Cysteine-rich small" evidence="1">
    <location>
        <begin position="5"/>
        <end position="81"/>
    </location>
</feature>
<evidence type="ECO:0000313" key="2">
    <source>
        <dbReference type="EMBL" id="UQK59593.1"/>
    </source>
</evidence>
<dbReference type="InterPro" id="IPR007212">
    <property type="entry name" value="Zf-like"/>
</dbReference>
<dbReference type="Proteomes" id="UP000831151">
    <property type="component" value="Chromosome"/>
</dbReference>
<sequence>MEDSYRFFNNKKCAYMPCHKVDNTEDFNCLFCYCPLYLMEECGGNYKMAAGIKDCSDCLLPHRPKGYDYIIKKFREYNQKKAEEYIANLEKAMNKDND</sequence>
<evidence type="ECO:0000313" key="3">
    <source>
        <dbReference type="Proteomes" id="UP000831151"/>
    </source>
</evidence>
<organism evidence="2 3">
    <name type="scientific">Fenollaria massiliensis</name>
    <dbReference type="NCBI Taxonomy" id="938288"/>
    <lineage>
        <taxon>Bacteria</taxon>
        <taxon>Bacillati</taxon>
        <taxon>Bacillota</taxon>
        <taxon>Clostridia</taxon>
        <taxon>Eubacteriales</taxon>
        <taxon>Fenollaria</taxon>
    </lineage>
</organism>
<dbReference type="EMBL" id="CP096649">
    <property type="protein sequence ID" value="UQK59593.1"/>
    <property type="molecule type" value="Genomic_DNA"/>
</dbReference>
<dbReference type="RefSeq" id="WP_249242999.1">
    <property type="nucleotide sequence ID" value="NZ_CP096649.1"/>
</dbReference>
<accession>A0A9E7DKF0</accession>
<dbReference type="AlphaFoldDB" id="A0A9E7DKF0"/>
<protein>
    <submittedName>
        <fullName evidence="2">Cysteine-rich small domain-containing protein</fullName>
    </submittedName>
</protein>
<proteinExistence type="predicted"/>
<name>A0A9E7DKF0_9FIRM</name>
<gene>
    <name evidence="2" type="ORF">M1R53_02805</name>
</gene>
<keyword evidence="3" id="KW-1185">Reference proteome</keyword>
<dbReference type="Pfam" id="PF04071">
    <property type="entry name" value="zf-like"/>
    <property type="match status" value="1"/>
</dbReference>
<dbReference type="KEGG" id="fms:M1R53_02805"/>